<feature type="chain" id="PRO_5034693211" description="trypsin" evidence="14">
    <location>
        <begin position="17"/>
        <end position="263"/>
    </location>
</feature>
<dbReference type="CDD" id="cd00190">
    <property type="entry name" value="Tryp_SPc"/>
    <property type="match status" value="1"/>
</dbReference>
<dbReference type="Pfam" id="PF00089">
    <property type="entry name" value="Trypsin"/>
    <property type="match status" value="1"/>
</dbReference>
<dbReference type="PANTHER" id="PTHR24252:SF7">
    <property type="entry name" value="HYALIN"/>
    <property type="match status" value="1"/>
</dbReference>
<evidence type="ECO:0000256" key="6">
    <source>
        <dbReference type="ARBA" id="ARBA00022801"/>
    </source>
</evidence>
<dbReference type="GO" id="GO:0007586">
    <property type="term" value="P:digestion"/>
    <property type="evidence" value="ECO:0007669"/>
    <property type="project" value="UniProtKB-KW"/>
</dbReference>
<evidence type="ECO:0000256" key="7">
    <source>
        <dbReference type="ARBA" id="ARBA00022825"/>
    </source>
</evidence>
<dbReference type="InterPro" id="IPR001314">
    <property type="entry name" value="Peptidase_S1A"/>
</dbReference>
<proteinExistence type="inferred from homology"/>
<dbReference type="PROSITE" id="PS50240">
    <property type="entry name" value="TRYPSIN_DOM"/>
    <property type="match status" value="1"/>
</dbReference>
<dbReference type="PRINTS" id="PR00722">
    <property type="entry name" value="CHYMOTRYPSIN"/>
</dbReference>
<dbReference type="AlphaFoldDB" id="A0A8D8AVK4"/>
<keyword evidence="9" id="KW-1015">Disulfide bond</keyword>
<evidence type="ECO:0000256" key="4">
    <source>
        <dbReference type="ARBA" id="ARBA00022729"/>
    </source>
</evidence>
<evidence type="ECO:0000256" key="5">
    <source>
        <dbReference type="ARBA" id="ARBA00022757"/>
    </source>
</evidence>
<dbReference type="EC" id="3.4.21.4" evidence="11"/>
<dbReference type="PROSITE" id="PS00135">
    <property type="entry name" value="TRYPSIN_SER"/>
    <property type="match status" value="1"/>
</dbReference>
<name>A0A8D8AVK4_CULPI</name>
<keyword evidence="4 14" id="KW-0732">Signal</keyword>
<dbReference type="InterPro" id="IPR001254">
    <property type="entry name" value="Trypsin_dom"/>
</dbReference>
<dbReference type="FunFam" id="2.40.10.10:FF:000077">
    <property type="entry name" value="Predicted protein"/>
    <property type="match status" value="1"/>
</dbReference>
<dbReference type="GO" id="GO:0006508">
    <property type="term" value="P:proteolysis"/>
    <property type="evidence" value="ECO:0007669"/>
    <property type="project" value="UniProtKB-KW"/>
</dbReference>
<accession>A0A8D8AVK4</accession>
<dbReference type="PROSITE" id="PS00134">
    <property type="entry name" value="TRYPSIN_HIS"/>
    <property type="match status" value="1"/>
</dbReference>
<dbReference type="GO" id="GO:0004252">
    <property type="term" value="F:serine-type endopeptidase activity"/>
    <property type="evidence" value="ECO:0007669"/>
    <property type="project" value="UniProtKB-EC"/>
</dbReference>
<evidence type="ECO:0000256" key="1">
    <source>
        <dbReference type="ARBA" id="ARBA00004613"/>
    </source>
</evidence>
<comment type="similarity">
    <text evidence="10">Belongs to the peptidase S1 family. CLIP subfamily.</text>
</comment>
<evidence type="ECO:0000256" key="14">
    <source>
        <dbReference type="SAM" id="SignalP"/>
    </source>
</evidence>
<dbReference type="InterPro" id="IPR009003">
    <property type="entry name" value="Peptidase_S1_PA"/>
</dbReference>
<protein>
    <recommendedName>
        <fullName evidence="11">trypsin</fullName>
        <ecNumber evidence="11">3.4.21.4</ecNumber>
    </recommendedName>
</protein>
<evidence type="ECO:0000256" key="3">
    <source>
        <dbReference type="ARBA" id="ARBA00022670"/>
    </source>
</evidence>
<evidence type="ECO:0000256" key="10">
    <source>
        <dbReference type="ARBA" id="ARBA00024195"/>
    </source>
</evidence>
<evidence type="ECO:0000256" key="8">
    <source>
        <dbReference type="ARBA" id="ARBA00023145"/>
    </source>
</evidence>
<dbReference type="EMBL" id="HBUE01047019">
    <property type="protein sequence ID" value="CAG6463039.1"/>
    <property type="molecule type" value="Transcribed_RNA"/>
</dbReference>
<evidence type="ECO:0000313" key="16">
    <source>
        <dbReference type="EMBL" id="CAG6463039.1"/>
    </source>
</evidence>
<comment type="function">
    <text evidence="12">Major function may be to aid in digestion of the blood meal.</text>
</comment>
<evidence type="ECO:0000256" key="12">
    <source>
        <dbReference type="ARBA" id="ARBA00060213"/>
    </source>
</evidence>
<evidence type="ECO:0000256" key="2">
    <source>
        <dbReference type="ARBA" id="ARBA00022525"/>
    </source>
</evidence>
<feature type="signal peptide" evidence="14">
    <location>
        <begin position="1"/>
        <end position="16"/>
    </location>
</feature>
<organism evidence="16">
    <name type="scientific">Culex pipiens</name>
    <name type="common">House mosquito</name>
    <dbReference type="NCBI Taxonomy" id="7175"/>
    <lineage>
        <taxon>Eukaryota</taxon>
        <taxon>Metazoa</taxon>
        <taxon>Ecdysozoa</taxon>
        <taxon>Arthropoda</taxon>
        <taxon>Hexapoda</taxon>
        <taxon>Insecta</taxon>
        <taxon>Pterygota</taxon>
        <taxon>Neoptera</taxon>
        <taxon>Endopterygota</taxon>
        <taxon>Diptera</taxon>
        <taxon>Nematocera</taxon>
        <taxon>Culicoidea</taxon>
        <taxon>Culicidae</taxon>
        <taxon>Culicinae</taxon>
        <taxon>Culicini</taxon>
        <taxon>Culex</taxon>
        <taxon>Culex</taxon>
    </lineage>
</organism>
<keyword evidence="6 13" id="KW-0378">Hydrolase</keyword>
<dbReference type="GO" id="GO:0005576">
    <property type="term" value="C:extracellular region"/>
    <property type="evidence" value="ECO:0007669"/>
    <property type="project" value="UniProtKB-SubCell"/>
</dbReference>
<evidence type="ECO:0000256" key="13">
    <source>
        <dbReference type="RuleBase" id="RU363034"/>
    </source>
</evidence>
<dbReference type="PANTHER" id="PTHR24252">
    <property type="entry name" value="ACROSIN-RELATED"/>
    <property type="match status" value="1"/>
</dbReference>
<evidence type="ECO:0000256" key="11">
    <source>
        <dbReference type="ARBA" id="ARBA00038868"/>
    </source>
</evidence>
<dbReference type="InterPro" id="IPR043504">
    <property type="entry name" value="Peptidase_S1_PA_chymotrypsin"/>
</dbReference>
<sequence>MSKLIIPLIYLALVEGTTVFNPLRPWWNAPSRTAHRIVGGFPIDIRDVPFQVSLNYYREHWCGGSLIGSRWILTAAHCMDVSDIPLMKVRVGSTHHESGGELVEIRRVLPHPLYNSSSVDYDFALLELEEAVQLGEEFYAVELPGRDEPVEDGQLLQVSGWGDTQNEEECDDLLRATIVPAVNQEECRRAYSTGYEVTDRMICAGYLGGGHSACHGDSGGPLVHGRTVVGVVSWSRGCAQPGYPTVYGRVAAVRDWIEENSGI</sequence>
<dbReference type="Gene3D" id="2.40.10.10">
    <property type="entry name" value="Trypsin-like serine proteases"/>
    <property type="match status" value="1"/>
</dbReference>
<keyword evidence="2" id="KW-0964">Secreted</keyword>
<dbReference type="InterPro" id="IPR033116">
    <property type="entry name" value="TRYPSIN_SER"/>
</dbReference>
<keyword evidence="7 13" id="KW-0720">Serine protease</keyword>
<keyword evidence="8" id="KW-0865">Zymogen</keyword>
<evidence type="ECO:0000256" key="9">
    <source>
        <dbReference type="ARBA" id="ARBA00023157"/>
    </source>
</evidence>
<reference evidence="16" key="1">
    <citation type="submission" date="2021-05" db="EMBL/GenBank/DDBJ databases">
        <authorList>
            <person name="Alioto T."/>
            <person name="Alioto T."/>
            <person name="Gomez Garrido J."/>
        </authorList>
    </citation>
    <scope>NUCLEOTIDE SEQUENCE</scope>
</reference>
<dbReference type="SUPFAM" id="SSF50494">
    <property type="entry name" value="Trypsin-like serine proteases"/>
    <property type="match status" value="1"/>
</dbReference>
<evidence type="ECO:0000259" key="15">
    <source>
        <dbReference type="PROSITE" id="PS50240"/>
    </source>
</evidence>
<keyword evidence="3 13" id="KW-0645">Protease</keyword>
<dbReference type="SMART" id="SM00020">
    <property type="entry name" value="Tryp_SPc"/>
    <property type="match status" value="1"/>
</dbReference>
<dbReference type="InterPro" id="IPR018114">
    <property type="entry name" value="TRYPSIN_HIS"/>
</dbReference>
<keyword evidence="5" id="KW-0222">Digestion</keyword>
<feature type="domain" description="Peptidase S1" evidence="15">
    <location>
        <begin position="37"/>
        <end position="262"/>
    </location>
</feature>
<comment type="subcellular location">
    <subcellularLocation>
        <location evidence="1">Secreted</location>
    </subcellularLocation>
</comment>